<keyword evidence="4" id="KW-0808">Transferase</keyword>
<dbReference type="GO" id="GO:0016780">
    <property type="term" value="F:phosphotransferase activity, for other substituted phosphate groups"/>
    <property type="evidence" value="ECO:0007669"/>
    <property type="project" value="TreeGrafter"/>
</dbReference>
<dbReference type="Proteomes" id="UP000297714">
    <property type="component" value="Unassembled WGS sequence"/>
</dbReference>
<dbReference type="EMBL" id="SRMQ01000001">
    <property type="protein sequence ID" value="TGJ77839.1"/>
    <property type="molecule type" value="Genomic_DNA"/>
</dbReference>
<evidence type="ECO:0000256" key="1">
    <source>
        <dbReference type="ARBA" id="ARBA00006464"/>
    </source>
</evidence>
<keyword evidence="5" id="KW-1185">Reference proteome</keyword>
<name>A0A4Z0Y1P1_9FIRM</name>
<dbReference type="EC" id="2.7.8.40" evidence="4"/>
<comment type="similarity">
    <text evidence="1">Belongs to the bacterial sugar transferase family.</text>
</comment>
<sequence length="225" mass="26033">MIFETLPESMKNEYTKEYVEILNKRKFSLFLKRVYDVVVSLIILTLLSPFFLLLAIAIKLDSKGPVFYRQTRVGRYNTDFKIFKFRTMVLDADKIGPPLTVGDDPRITRMGRIIRKLRLDEFSQLLNVLNGSMSLVGPRPEVRKYVEAYTPEYMATLLIRPGITATSSIAFKDEDRLLNAAENPEQVYIEQILPPKMAYNLEYMKNITLFNDIKIMFQTVGAVLK</sequence>
<dbReference type="Pfam" id="PF02397">
    <property type="entry name" value="Bac_transf"/>
    <property type="match status" value="1"/>
</dbReference>
<dbReference type="PANTHER" id="PTHR30576">
    <property type="entry name" value="COLANIC BIOSYNTHESIS UDP-GLUCOSE LIPID CARRIER TRANSFERASE"/>
    <property type="match status" value="1"/>
</dbReference>
<reference evidence="4 5" key="1">
    <citation type="submission" date="2019-04" db="EMBL/GenBank/DDBJ databases">
        <authorList>
            <person name="Poehlein A."/>
            <person name="Bengelsdorf F.R."/>
            <person name="Duerre P."/>
            <person name="Daniel R."/>
        </authorList>
    </citation>
    <scope>NUCLEOTIDE SEQUENCE [LARGE SCALE GENOMIC DNA]</scope>
    <source>
        <strain evidence="4 5">BS-1</strain>
    </source>
</reference>
<dbReference type="InterPro" id="IPR003362">
    <property type="entry name" value="Bact_transf"/>
</dbReference>
<dbReference type="AlphaFoldDB" id="A0A4Z0Y1P1"/>
<keyword evidence="2" id="KW-1133">Transmembrane helix</keyword>
<evidence type="ECO:0000313" key="5">
    <source>
        <dbReference type="Proteomes" id="UP000297714"/>
    </source>
</evidence>
<gene>
    <name evidence="4" type="primary">wecA</name>
    <name evidence="4" type="ORF">CAGA_02440</name>
</gene>
<evidence type="ECO:0000259" key="3">
    <source>
        <dbReference type="Pfam" id="PF02397"/>
    </source>
</evidence>
<evidence type="ECO:0000313" key="4">
    <source>
        <dbReference type="EMBL" id="TGJ77839.1"/>
    </source>
</evidence>
<keyword evidence="2" id="KW-0472">Membrane</keyword>
<organism evidence="4 5">
    <name type="scientific">Caproiciproducens galactitolivorans</name>
    <dbReference type="NCBI Taxonomy" id="642589"/>
    <lineage>
        <taxon>Bacteria</taxon>
        <taxon>Bacillati</taxon>
        <taxon>Bacillota</taxon>
        <taxon>Clostridia</taxon>
        <taxon>Eubacteriales</taxon>
        <taxon>Acutalibacteraceae</taxon>
        <taxon>Caproiciproducens</taxon>
    </lineage>
</organism>
<evidence type="ECO:0000256" key="2">
    <source>
        <dbReference type="SAM" id="Phobius"/>
    </source>
</evidence>
<accession>A0A4Z0Y1P1</accession>
<protein>
    <submittedName>
        <fullName evidence="4">UDP-N-acetylgalactosamine-undecaprenyl-phosphate N-acetylgalactosaminephosphotransferase</fullName>
        <ecNumber evidence="4">2.7.8.40</ecNumber>
    </submittedName>
</protein>
<comment type="caution">
    <text evidence="4">The sequence shown here is derived from an EMBL/GenBank/DDBJ whole genome shotgun (WGS) entry which is preliminary data.</text>
</comment>
<keyword evidence="2" id="KW-0812">Transmembrane</keyword>
<dbReference type="PANTHER" id="PTHR30576:SF0">
    <property type="entry name" value="UNDECAPRENYL-PHOSPHATE N-ACETYLGALACTOSAMINYL 1-PHOSPHATE TRANSFERASE-RELATED"/>
    <property type="match status" value="1"/>
</dbReference>
<feature type="domain" description="Bacterial sugar transferase" evidence="3">
    <location>
        <begin position="32"/>
        <end position="225"/>
    </location>
</feature>
<feature type="transmembrane region" description="Helical" evidence="2">
    <location>
        <begin position="34"/>
        <end position="58"/>
    </location>
</feature>
<proteinExistence type="inferred from homology"/>